<dbReference type="PANTHER" id="PTHR20957">
    <property type="entry name" value="RNA-BINDING PROTEIN 48"/>
    <property type="match status" value="1"/>
</dbReference>
<dbReference type="FunFam" id="3.30.70.330:FF:000424">
    <property type="entry name" value="RNA-binding protein 48 isoform X4"/>
    <property type="match status" value="1"/>
</dbReference>
<feature type="region of interest" description="Disordered" evidence="8">
    <location>
        <begin position="203"/>
        <end position="238"/>
    </location>
</feature>
<keyword evidence="10" id="KW-1185">Reference proteome</keyword>
<keyword evidence="5" id="KW-0694">RNA-binding</keyword>
<dbReference type="GO" id="GO:0008380">
    <property type="term" value="P:RNA splicing"/>
    <property type="evidence" value="ECO:0007669"/>
    <property type="project" value="UniProtKB-KW"/>
</dbReference>
<sequence length="364" mass="41811">MAAPRRSSVWDTPQVYKHHEQQNVCYSRPKYREGRKPKAVKVYTINLESRFLLVQGVPAIGVMTELVQLFALYGVIEEYRPLDEYPSEQFTEVYLFKFQKLTSARAAKRNTDEKSFYGGLLHVCYVPEYETVEDTRKKLQDRRRYVNRTTQKSDKESHQEQPTEATNSACEKAHVLSASEYENPQRIQGEHFDFDTYSGFSLLPLPPQEDASQQYFSSKESFKPQSVQGKNVPTEDKMGSLHNFIPIATDHYKQTSHKPTVASSGSDRVRGKKSHAPSTTAPRFMPRTAQLETRKRKMEDNSDLMGITNKNAPLCGPKLPEPPKMDMEDDSLNITAHFIRQTMAKVASDPPERRITTTKPRRRI</sequence>
<comment type="function">
    <text evidence="7">As a component of the minor spliceosome, involved in the splicing of U12-type introns in pre-mRNAs.</text>
</comment>
<dbReference type="GeneID" id="113578680"/>
<evidence type="ECO:0000256" key="6">
    <source>
        <dbReference type="ARBA" id="ARBA00023187"/>
    </source>
</evidence>
<dbReference type="Proteomes" id="UP000314983">
    <property type="component" value="Chromosome 8"/>
</dbReference>
<dbReference type="InterPro" id="IPR039599">
    <property type="entry name" value="RBM48"/>
</dbReference>
<feature type="region of interest" description="Disordered" evidence="8">
    <location>
        <begin position="142"/>
        <end position="169"/>
    </location>
</feature>
<keyword evidence="3" id="KW-0507">mRNA processing</keyword>
<evidence type="ECO:0000313" key="9">
    <source>
        <dbReference type="Ensembl" id="ENSEEEP00000043687.2"/>
    </source>
</evidence>
<reference evidence="9" key="5">
    <citation type="submission" date="2025-09" db="UniProtKB">
        <authorList>
            <consortium name="Ensembl"/>
        </authorList>
    </citation>
    <scope>IDENTIFICATION</scope>
</reference>
<keyword evidence="4" id="KW-0747">Spliceosome</keyword>
<comment type="similarity">
    <text evidence="1">Belongs to the RBM48 family.</text>
</comment>
<evidence type="ECO:0000256" key="5">
    <source>
        <dbReference type="ARBA" id="ARBA00022884"/>
    </source>
</evidence>
<gene>
    <name evidence="9" type="primary">RBM48</name>
</gene>
<name>A0A4W4H0X4_ELEEL</name>
<dbReference type="GO" id="GO:0005681">
    <property type="term" value="C:spliceosomal complex"/>
    <property type="evidence" value="ECO:0007669"/>
    <property type="project" value="UniProtKB-KW"/>
</dbReference>
<evidence type="ECO:0000256" key="4">
    <source>
        <dbReference type="ARBA" id="ARBA00022728"/>
    </source>
</evidence>
<dbReference type="STRING" id="8005.ENSEEEP00000043687"/>
<dbReference type="AlphaFoldDB" id="A0A4W4H0X4"/>
<feature type="region of interest" description="Disordered" evidence="8">
    <location>
        <begin position="252"/>
        <end position="283"/>
    </location>
</feature>
<reference evidence="10" key="2">
    <citation type="journal article" date="2017" name="Sci. Adv.">
        <title>A tail of two voltages: Proteomic comparison of the three electric organs of the electric eel.</title>
        <authorList>
            <person name="Traeger L.L."/>
            <person name="Sabat G."/>
            <person name="Barrett-Wilt G.A."/>
            <person name="Wells G.B."/>
            <person name="Sussman M.R."/>
        </authorList>
    </citation>
    <scope>NUCLEOTIDE SEQUENCE [LARGE SCALE GENOMIC DNA]</scope>
</reference>
<feature type="compositionally biased region" description="Basic and acidic residues" evidence="8">
    <location>
        <begin position="151"/>
        <end position="161"/>
    </location>
</feature>
<dbReference type="RefSeq" id="XP_026867900.2">
    <property type="nucleotide sequence ID" value="XM_027012099.2"/>
</dbReference>
<evidence type="ECO:0000256" key="8">
    <source>
        <dbReference type="SAM" id="MobiDB-lite"/>
    </source>
</evidence>
<reference evidence="9" key="3">
    <citation type="submission" date="2020-05" db="EMBL/GenBank/DDBJ databases">
        <title>Electrophorus electricus (electric eel) genome, fEleEle1, primary haplotype.</title>
        <authorList>
            <person name="Myers G."/>
            <person name="Meyer A."/>
            <person name="Fedrigo O."/>
            <person name="Formenti G."/>
            <person name="Rhie A."/>
            <person name="Tracey A."/>
            <person name="Sims Y."/>
            <person name="Jarvis E.D."/>
        </authorList>
    </citation>
    <scope>NUCLEOTIDE SEQUENCE [LARGE SCALE GENOMIC DNA]</scope>
</reference>
<evidence type="ECO:0000313" key="10">
    <source>
        <dbReference type="Proteomes" id="UP000314983"/>
    </source>
</evidence>
<dbReference type="CDD" id="cd12442">
    <property type="entry name" value="RRM_RBM48"/>
    <property type="match status" value="1"/>
</dbReference>
<protein>
    <recommendedName>
        <fullName evidence="2">RNA-binding protein 48</fullName>
    </recommendedName>
</protein>
<dbReference type="GeneTree" id="ENSGT00390000004541"/>
<dbReference type="GO" id="GO:0006397">
    <property type="term" value="P:mRNA processing"/>
    <property type="evidence" value="ECO:0007669"/>
    <property type="project" value="UniProtKB-KW"/>
</dbReference>
<dbReference type="Ensembl" id="ENSEEET00000044187.2">
    <property type="protein sequence ID" value="ENSEEEP00000043687.2"/>
    <property type="gene ID" value="ENSEEEG00000020652.2"/>
</dbReference>
<feature type="compositionally biased region" description="Polar residues" evidence="8">
    <location>
        <begin position="257"/>
        <end position="266"/>
    </location>
</feature>
<proteinExistence type="inferred from homology"/>
<dbReference type="GO" id="GO:0003723">
    <property type="term" value="F:RNA binding"/>
    <property type="evidence" value="ECO:0007669"/>
    <property type="project" value="UniProtKB-KW"/>
</dbReference>
<evidence type="ECO:0000256" key="1">
    <source>
        <dbReference type="ARBA" id="ARBA00006938"/>
    </source>
</evidence>
<feature type="region of interest" description="Disordered" evidence="8">
    <location>
        <begin position="343"/>
        <end position="364"/>
    </location>
</feature>
<dbReference type="OMA" id="CYAPEFV"/>
<evidence type="ECO:0000256" key="2">
    <source>
        <dbReference type="ARBA" id="ARBA00015189"/>
    </source>
</evidence>
<reference evidence="9" key="4">
    <citation type="submission" date="2025-08" db="UniProtKB">
        <authorList>
            <consortium name="Ensembl"/>
        </authorList>
    </citation>
    <scope>IDENTIFICATION</scope>
</reference>
<dbReference type="InterPro" id="IPR035979">
    <property type="entry name" value="RBD_domain_sf"/>
</dbReference>
<evidence type="ECO:0000256" key="7">
    <source>
        <dbReference type="ARBA" id="ARBA00035004"/>
    </source>
</evidence>
<keyword evidence="6" id="KW-0508">mRNA splicing</keyword>
<dbReference type="SUPFAM" id="SSF54928">
    <property type="entry name" value="RNA-binding domain, RBD"/>
    <property type="match status" value="1"/>
</dbReference>
<evidence type="ECO:0000256" key="3">
    <source>
        <dbReference type="ARBA" id="ARBA00022664"/>
    </source>
</evidence>
<organism evidence="9 10">
    <name type="scientific">Electrophorus electricus</name>
    <name type="common">Electric eel</name>
    <name type="synonym">Gymnotus electricus</name>
    <dbReference type="NCBI Taxonomy" id="8005"/>
    <lineage>
        <taxon>Eukaryota</taxon>
        <taxon>Metazoa</taxon>
        <taxon>Chordata</taxon>
        <taxon>Craniata</taxon>
        <taxon>Vertebrata</taxon>
        <taxon>Euteleostomi</taxon>
        <taxon>Actinopterygii</taxon>
        <taxon>Neopterygii</taxon>
        <taxon>Teleostei</taxon>
        <taxon>Ostariophysi</taxon>
        <taxon>Gymnotiformes</taxon>
        <taxon>Gymnotoidei</taxon>
        <taxon>Gymnotidae</taxon>
        <taxon>Electrophorus</taxon>
    </lineage>
</organism>
<dbReference type="PANTHER" id="PTHR20957:SF0">
    <property type="entry name" value="RNA-BINDING PROTEIN 48"/>
    <property type="match status" value="1"/>
</dbReference>
<dbReference type="GO" id="GO:0005654">
    <property type="term" value="C:nucleoplasm"/>
    <property type="evidence" value="ECO:0007669"/>
    <property type="project" value="TreeGrafter"/>
</dbReference>
<dbReference type="InterPro" id="IPR034264">
    <property type="entry name" value="RBM48_RRM"/>
</dbReference>
<reference evidence="10" key="1">
    <citation type="journal article" date="2014" name="Science">
        <title>Nonhuman genetics. Genomic basis for the convergent evolution of electric organs.</title>
        <authorList>
            <person name="Gallant J.R."/>
            <person name="Traeger L.L."/>
            <person name="Volkening J.D."/>
            <person name="Moffett H."/>
            <person name="Chen P.H."/>
            <person name="Novina C.D."/>
            <person name="Phillips G.N.Jr."/>
            <person name="Anand R."/>
            <person name="Wells G.B."/>
            <person name="Pinch M."/>
            <person name="Guth R."/>
            <person name="Unguez G.A."/>
            <person name="Albert J.S."/>
            <person name="Zakon H.H."/>
            <person name="Samanta M.P."/>
            <person name="Sussman M.R."/>
        </authorList>
    </citation>
    <scope>NUCLEOTIDE SEQUENCE [LARGE SCALE GENOMIC DNA]</scope>
</reference>
<accession>A0A4W4H0X4</accession>
<feature type="compositionally biased region" description="Polar residues" evidence="8">
    <location>
        <begin position="210"/>
        <end position="231"/>
    </location>
</feature>